<dbReference type="GO" id="GO:0005886">
    <property type="term" value="C:plasma membrane"/>
    <property type="evidence" value="ECO:0007669"/>
    <property type="project" value="UniProtKB-SubCell"/>
</dbReference>
<reference evidence="7" key="1">
    <citation type="submission" date="2021-02" db="EMBL/GenBank/DDBJ databases">
        <authorList>
            <person name="Nowell W R."/>
        </authorList>
    </citation>
    <scope>NUCLEOTIDE SEQUENCE</scope>
</reference>
<dbReference type="PANTHER" id="PTHR23175">
    <property type="entry name" value="PDZ DOMAIN-CONTAINING PROTEIN"/>
    <property type="match status" value="1"/>
</dbReference>
<keyword evidence="4" id="KW-0472">Membrane</keyword>
<dbReference type="PANTHER" id="PTHR23175:SF23">
    <property type="entry name" value="PDZ DOMAIN-CONTAINING PROTEIN"/>
    <property type="match status" value="1"/>
</dbReference>
<dbReference type="FunFam" id="2.30.29.30:FF:000267">
    <property type="entry name" value="PH and SEC7 domain-containing protein 4"/>
    <property type="match status" value="1"/>
</dbReference>
<feature type="compositionally biased region" description="Low complexity" evidence="5">
    <location>
        <begin position="284"/>
        <end position="317"/>
    </location>
</feature>
<dbReference type="AlphaFoldDB" id="A0A815HGU6"/>
<evidence type="ECO:0000313" key="7">
    <source>
        <dbReference type="EMBL" id="CAF1351293.1"/>
    </source>
</evidence>
<dbReference type="InterPro" id="IPR001849">
    <property type="entry name" value="PH_domain"/>
</dbReference>
<dbReference type="GO" id="GO:0005085">
    <property type="term" value="F:guanyl-nucleotide exchange factor activity"/>
    <property type="evidence" value="ECO:0007669"/>
    <property type="project" value="UniProtKB-KW"/>
</dbReference>
<dbReference type="EMBL" id="CAJOBC010064571">
    <property type="protein sequence ID" value="CAF4221505.1"/>
    <property type="molecule type" value="Genomic_DNA"/>
</dbReference>
<evidence type="ECO:0000256" key="3">
    <source>
        <dbReference type="ARBA" id="ARBA00022658"/>
    </source>
</evidence>
<dbReference type="Gene3D" id="2.30.29.30">
    <property type="entry name" value="Pleckstrin-homology domain (PH domain)/Phosphotyrosine-binding domain (PTB)"/>
    <property type="match status" value="1"/>
</dbReference>
<dbReference type="SMART" id="SM00233">
    <property type="entry name" value="PH"/>
    <property type="match status" value="1"/>
</dbReference>
<dbReference type="PRINTS" id="PR00683">
    <property type="entry name" value="SPECTRINPH"/>
</dbReference>
<evidence type="ECO:0000313" key="8">
    <source>
        <dbReference type="EMBL" id="CAF4221505.1"/>
    </source>
</evidence>
<feature type="region of interest" description="Disordered" evidence="5">
    <location>
        <begin position="284"/>
        <end position="324"/>
    </location>
</feature>
<evidence type="ECO:0000256" key="4">
    <source>
        <dbReference type="ARBA" id="ARBA00023136"/>
    </source>
</evidence>
<name>A0A815HGU6_9BILA</name>
<dbReference type="GO" id="GO:0005543">
    <property type="term" value="F:phospholipid binding"/>
    <property type="evidence" value="ECO:0007669"/>
    <property type="project" value="InterPro"/>
</dbReference>
<proteinExistence type="predicted"/>
<dbReference type="PROSITE" id="PS50003">
    <property type="entry name" value="PH_DOMAIN"/>
    <property type="match status" value="1"/>
</dbReference>
<evidence type="ECO:0000313" key="9">
    <source>
        <dbReference type="Proteomes" id="UP000663829"/>
    </source>
</evidence>
<evidence type="ECO:0000256" key="2">
    <source>
        <dbReference type="ARBA" id="ARBA00022475"/>
    </source>
</evidence>
<dbReference type="Proteomes" id="UP000681722">
    <property type="component" value="Unassembled WGS sequence"/>
</dbReference>
<dbReference type="SUPFAM" id="SSF50729">
    <property type="entry name" value="PH domain-like"/>
    <property type="match status" value="1"/>
</dbReference>
<evidence type="ECO:0000256" key="5">
    <source>
        <dbReference type="SAM" id="MobiDB-lite"/>
    </source>
</evidence>
<keyword evidence="9" id="KW-1185">Reference proteome</keyword>
<feature type="domain" description="PH" evidence="6">
    <location>
        <begin position="46"/>
        <end position="161"/>
    </location>
</feature>
<keyword evidence="3" id="KW-0344">Guanine-nucleotide releasing factor</keyword>
<evidence type="ECO:0000259" key="6">
    <source>
        <dbReference type="PROSITE" id="PS50003"/>
    </source>
</evidence>
<organism evidence="7 9">
    <name type="scientific">Didymodactylos carnosus</name>
    <dbReference type="NCBI Taxonomy" id="1234261"/>
    <lineage>
        <taxon>Eukaryota</taxon>
        <taxon>Metazoa</taxon>
        <taxon>Spiralia</taxon>
        <taxon>Gnathifera</taxon>
        <taxon>Rotifera</taxon>
        <taxon>Eurotatoria</taxon>
        <taxon>Bdelloidea</taxon>
        <taxon>Philodinida</taxon>
        <taxon>Philodinidae</taxon>
        <taxon>Didymodactylos</taxon>
    </lineage>
</organism>
<protein>
    <recommendedName>
        <fullName evidence="6">PH domain-containing protein</fullName>
    </recommendedName>
</protein>
<dbReference type="OrthoDB" id="2157641at2759"/>
<comment type="subcellular location">
    <subcellularLocation>
        <location evidence="1">Cell membrane</location>
    </subcellularLocation>
</comment>
<gene>
    <name evidence="7" type="ORF">GPM918_LOCUS30922</name>
    <name evidence="8" type="ORF">SRO942_LOCUS31552</name>
</gene>
<dbReference type="InterPro" id="IPR041681">
    <property type="entry name" value="PH_9"/>
</dbReference>
<dbReference type="InterPro" id="IPR001605">
    <property type="entry name" value="PH_dom-spectrin-type"/>
</dbReference>
<accession>A0A815HGU6</accession>
<dbReference type="InterPro" id="IPR011993">
    <property type="entry name" value="PH-like_dom_sf"/>
</dbReference>
<dbReference type="EMBL" id="CAJNOQ010014924">
    <property type="protein sequence ID" value="CAF1351293.1"/>
    <property type="molecule type" value="Genomic_DNA"/>
</dbReference>
<sequence>MPLYLKVKKYIDSEDYNIARSLGGPAHGYSNFVNPFLEIPDPSKTVEYMQGYVNRKCCIEPDGKRTPFMRRSWKTFYASLRDMVLYLHKNESQTDTKIILCDNSISNAIRVHHALATEAKEYTKKQHVFRLRTADWAEYLFQTSDHELLKKWVDAINFVAATFSSPPLPPAIDSTFKFQRPLLPSVQTRFSIFEQFDFISHQITETKKQLQELKSSDKQVIVQTSKQREILDNKEKIDYLEYELTRYETYSDRLRRHFQELNLDHRIGSPNFIRSTLITSTFNNTNNNNNNNNNYHHQINNNNNTNSSNSTSVSSTSDNDDGINQIVSYNKSENFIGPIEQISGVHQTQNSAHRFQQHQILPTRNTTNRSHTQYTQYQKKSYHPQNNRYSYLMAVQNNPIMKEHML</sequence>
<comment type="caution">
    <text evidence="7">The sequence shown here is derived from an EMBL/GenBank/DDBJ whole genome shotgun (WGS) entry which is preliminary data.</text>
</comment>
<evidence type="ECO:0000256" key="1">
    <source>
        <dbReference type="ARBA" id="ARBA00004236"/>
    </source>
</evidence>
<dbReference type="CDD" id="cd13295">
    <property type="entry name" value="PH_EFA6"/>
    <property type="match status" value="1"/>
</dbReference>
<dbReference type="Proteomes" id="UP000663829">
    <property type="component" value="Unassembled WGS sequence"/>
</dbReference>
<keyword evidence="2" id="KW-1003">Cell membrane</keyword>
<dbReference type="Pfam" id="PF15410">
    <property type="entry name" value="PH_9"/>
    <property type="match status" value="1"/>
</dbReference>